<dbReference type="GO" id="GO:0032259">
    <property type="term" value="P:methylation"/>
    <property type="evidence" value="ECO:0007669"/>
    <property type="project" value="UniProtKB-KW"/>
</dbReference>
<evidence type="ECO:0000259" key="3">
    <source>
        <dbReference type="Pfam" id="PF13649"/>
    </source>
</evidence>
<keyword evidence="1 4" id="KW-0489">Methyltransferase</keyword>
<keyword evidence="2 4" id="KW-0808">Transferase</keyword>
<gene>
    <name evidence="4" type="ORF">SAMN02745176_02432</name>
</gene>
<dbReference type="SUPFAM" id="SSF53335">
    <property type="entry name" value="S-adenosyl-L-methionine-dependent methyltransferases"/>
    <property type="match status" value="1"/>
</dbReference>
<dbReference type="GO" id="GO:0008168">
    <property type="term" value="F:methyltransferase activity"/>
    <property type="evidence" value="ECO:0007669"/>
    <property type="project" value="UniProtKB-KW"/>
</dbReference>
<dbReference type="InterPro" id="IPR041698">
    <property type="entry name" value="Methyltransf_25"/>
</dbReference>
<evidence type="ECO:0000313" key="5">
    <source>
        <dbReference type="Proteomes" id="UP000184442"/>
    </source>
</evidence>
<dbReference type="Proteomes" id="UP000184442">
    <property type="component" value="Unassembled WGS sequence"/>
</dbReference>
<feature type="domain" description="Methyltransferase" evidence="3">
    <location>
        <begin position="41"/>
        <end position="136"/>
    </location>
</feature>
<dbReference type="Gene3D" id="3.40.50.150">
    <property type="entry name" value="Vaccinia Virus protein VP39"/>
    <property type="match status" value="1"/>
</dbReference>
<evidence type="ECO:0000313" key="4">
    <source>
        <dbReference type="EMBL" id="SHJ11210.1"/>
    </source>
</evidence>
<dbReference type="InterPro" id="IPR029063">
    <property type="entry name" value="SAM-dependent_MTases_sf"/>
</dbReference>
<protein>
    <submittedName>
        <fullName evidence="4">Methyltransferase domain-containing protein</fullName>
    </submittedName>
</protein>
<dbReference type="PANTHER" id="PTHR43861">
    <property type="entry name" value="TRANS-ACONITATE 2-METHYLTRANSFERASE-RELATED"/>
    <property type="match status" value="1"/>
</dbReference>
<reference evidence="4 5" key="1">
    <citation type="submission" date="2016-11" db="EMBL/GenBank/DDBJ databases">
        <authorList>
            <person name="Jaros S."/>
            <person name="Januszkiewicz K."/>
            <person name="Wedrychowicz H."/>
        </authorList>
    </citation>
    <scope>NUCLEOTIDE SEQUENCE [LARGE SCALE GENOMIC DNA]</scope>
    <source>
        <strain evidence="4 5">DSM 19022</strain>
    </source>
</reference>
<name>A0A1M6GMR7_9FIRM</name>
<dbReference type="AlphaFoldDB" id="A0A1M6GMR7"/>
<evidence type="ECO:0000256" key="2">
    <source>
        <dbReference type="ARBA" id="ARBA00022679"/>
    </source>
</evidence>
<dbReference type="RefSeq" id="WP_073026470.1">
    <property type="nucleotide sequence ID" value="NZ_FQZS01000016.1"/>
</dbReference>
<proteinExistence type="predicted"/>
<evidence type="ECO:0000256" key="1">
    <source>
        <dbReference type="ARBA" id="ARBA00022603"/>
    </source>
</evidence>
<organism evidence="4 5">
    <name type="scientific">Lutispora thermophila DSM 19022</name>
    <dbReference type="NCBI Taxonomy" id="1122184"/>
    <lineage>
        <taxon>Bacteria</taxon>
        <taxon>Bacillati</taxon>
        <taxon>Bacillota</taxon>
        <taxon>Clostridia</taxon>
        <taxon>Lutisporales</taxon>
        <taxon>Lutisporaceae</taxon>
        <taxon>Lutispora</taxon>
    </lineage>
</organism>
<keyword evidence="5" id="KW-1185">Reference proteome</keyword>
<dbReference type="Gene3D" id="2.20.25.110">
    <property type="entry name" value="S-adenosyl-L-methionine-dependent methyltransferases"/>
    <property type="match status" value="1"/>
</dbReference>
<dbReference type="EMBL" id="FQZS01000016">
    <property type="protein sequence ID" value="SHJ11210.1"/>
    <property type="molecule type" value="Genomic_DNA"/>
</dbReference>
<dbReference type="Pfam" id="PF13649">
    <property type="entry name" value="Methyltransf_25"/>
    <property type="match status" value="1"/>
</dbReference>
<accession>A0A1M6GMR7</accession>
<dbReference type="PANTHER" id="PTHR43861:SF1">
    <property type="entry name" value="TRANS-ACONITATE 2-METHYLTRANSFERASE"/>
    <property type="match status" value="1"/>
</dbReference>
<dbReference type="OrthoDB" id="9811589at2"/>
<dbReference type="STRING" id="1122184.SAMN02745176_02432"/>
<dbReference type="CDD" id="cd02440">
    <property type="entry name" value="AdoMet_MTases"/>
    <property type="match status" value="1"/>
</dbReference>
<sequence length="246" mass="28672">MTSYGGFAQIYDSLMDEVDYEKWAKYLQDIMHYNNVTARHVLDLACGTGNITIPLSQLGYSLWGVDISEQMLSIAENKARVYGERIRFLRQDMRNLSLTKSFDAVVCACDGVNYITDEKELIQVFKEVYKILNPGGIFIFDISSFFKLESILGDNMFIEEKNGIFYCWENSFDEESSTVAMRLNFFIPEGKLYTRIEEIHIQKAYKIHDIYEMLLKSGYTKIKDFDEFTFEKANEKSERVFFSAIK</sequence>